<sequence>MSTNIETTRNILLTILDLIWYKVQYITTHGFTIEEFQQAMLVLCFIRFIIYSKKYNIITSAKICAIGFISCILWAMALNDCIGIYYPSLAFHPLLRNIYQEEINYREVALASAGDRLLDDLVRQTTTHNSSVFSISEIMTSFFARLPSSISNLTDPIYIFLKRDLFETCTKFYKTNLRHLVSIFVYVGCVRVGKKYCPYHIRWHFTFITLYNTFVPYLFSCTMRARNFLYNVLIPEQRFEEAENMELYIGAWVFVHITFLMVAMIHALFSQYFYIPFLTYSVELHVGKRPKKSIYSGGYTAWQDDFNFFNIRLRDTLRLWWGFLGKGTKSQGRRKNK</sequence>
<proteinExistence type="predicted"/>
<keyword evidence="1" id="KW-1133">Transmembrane helix</keyword>
<feature type="transmembrane region" description="Helical" evidence="1">
    <location>
        <begin position="247"/>
        <end position="269"/>
    </location>
</feature>
<keyword evidence="1" id="KW-0472">Membrane</keyword>
<geneLocation type="chloroplast" evidence="2"/>
<dbReference type="EMBL" id="OM827248">
    <property type="protein sequence ID" value="WAJ57572.1"/>
    <property type="molecule type" value="Genomic_DNA"/>
</dbReference>
<organism evidence="2">
    <name type="scientific">Actinocyclus sp.</name>
    <name type="common">in: diatoms</name>
    <dbReference type="NCBI Taxonomy" id="1923973"/>
    <lineage>
        <taxon>Eukaryota</taxon>
        <taxon>Sar</taxon>
        <taxon>Stramenopiles</taxon>
        <taxon>Ochrophyta</taxon>
        <taxon>Bacillariophyta</taxon>
        <taxon>Coscinodiscophyceae</taxon>
        <taxon>Coscinodiscophycidae</taxon>
        <taxon>Coscinodiscales</taxon>
        <taxon>Hemidiscaceae</taxon>
        <taxon>Actinocyclus</taxon>
    </lineage>
</organism>
<evidence type="ECO:0000313" key="2">
    <source>
        <dbReference type="EMBL" id="WAJ57572.1"/>
    </source>
</evidence>
<feature type="transmembrane region" description="Helical" evidence="1">
    <location>
        <begin position="63"/>
        <end position="86"/>
    </location>
</feature>
<name>A0A9E8YJW2_9STRA</name>
<keyword evidence="1" id="KW-0812">Transmembrane</keyword>
<dbReference type="Pfam" id="PF17088">
    <property type="entry name" value="YCF90"/>
    <property type="match status" value="1"/>
</dbReference>
<dbReference type="AlphaFoldDB" id="A0A9E8YJW2"/>
<evidence type="ECO:0000256" key="1">
    <source>
        <dbReference type="SAM" id="Phobius"/>
    </source>
</evidence>
<protein>
    <submittedName>
        <fullName evidence="2">Uncharacterized protein</fullName>
    </submittedName>
</protein>
<feature type="transmembrane region" description="Helical" evidence="1">
    <location>
        <begin position="201"/>
        <end position="219"/>
    </location>
</feature>
<gene>
    <name evidence="2" type="primary">ycf90</name>
</gene>
<keyword evidence="2" id="KW-0150">Chloroplast</keyword>
<reference evidence="2" key="1">
    <citation type="submission" date="2022-02" db="EMBL/GenBank/DDBJ databases">
        <authorList>
            <person name="Wang Y."/>
            <person name="Chen N."/>
        </authorList>
    </citation>
    <scope>NUCLEOTIDE SEQUENCE</scope>
</reference>
<keyword evidence="2" id="KW-0934">Plastid</keyword>
<dbReference type="InterPro" id="IPR031383">
    <property type="entry name" value="Ycf90"/>
</dbReference>
<accession>A0A9E8YJW2</accession>